<dbReference type="GO" id="GO:0003677">
    <property type="term" value="F:DNA binding"/>
    <property type="evidence" value="ECO:0007669"/>
    <property type="project" value="InterPro"/>
</dbReference>
<dbReference type="PROSITE" id="PS51457">
    <property type="entry name" value="BEN"/>
    <property type="match status" value="2"/>
</dbReference>
<dbReference type="Proteomes" id="UP000694856">
    <property type="component" value="Chromosome X"/>
</dbReference>
<evidence type="ECO:0000256" key="1">
    <source>
        <dbReference type="ARBA" id="ARBA00004123"/>
    </source>
</evidence>
<dbReference type="SMART" id="SM01025">
    <property type="entry name" value="BEN"/>
    <property type="match status" value="2"/>
</dbReference>
<name>A0A8B8SMW1_CAMFR</name>
<feature type="domain" description="BEN" evidence="4">
    <location>
        <begin position="276"/>
        <end position="374"/>
    </location>
</feature>
<dbReference type="RefSeq" id="XP_032331541.1">
    <property type="nucleotide sequence ID" value="XM_032475650.1"/>
</dbReference>
<evidence type="ECO:0000313" key="5">
    <source>
        <dbReference type="Proteomes" id="UP000694856"/>
    </source>
</evidence>
<gene>
    <name evidence="6" type="primary">BEND2</name>
</gene>
<keyword evidence="2" id="KW-0539">Nucleus</keyword>
<protein>
    <submittedName>
        <fullName evidence="6">BEN domain-containing protein 2</fullName>
    </submittedName>
</protein>
<feature type="region of interest" description="Disordered" evidence="3">
    <location>
        <begin position="458"/>
        <end position="517"/>
    </location>
</feature>
<dbReference type="Gene3D" id="1.10.10.2590">
    <property type="entry name" value="BEN domain"/>
    <property type="match status" value="1"/>
</dbReference>
<feature type="compositionally biased region" description="Polar residues" evidence="3">
    <location>
        <begin position="227"/>
        <end position="248"/>
    </location>
</feature>
<dbReference type="GeneID" id="102516683"/>
<feature type="region of interest" description="Disordered" evidence="3">
    <location>
        <begin position="196"/>
        <end position="258"/>
    </location>
</feature>
<comment type="subcellular location">
    <subcellularLocation>
        <location evidence="1">Nucleus</location>
    </subcellularLocation>
</comment>
<feature type="domain" description="BEN" evidence="4">
    <location>
        <begin position="91"/>
        <end position="192"/>
    </location>
</feature>
<dbReference type="CTD" id="139105"/>
<keyword evidence="5" id="KW-1185">Reference proteome</keyword>
<dbReference type="PANTHER" id="PTHR47305:SF3">
    <property type="entry name" value="BEN DOMAIN-CONTAINING PROTEIN 2"/>
    <property type="match status" value="1"/>
</dbReference>
<sequence length="591" mass="65498">MTNTFSFLLSENVFISPSHLKDSLLEIEFAVDRSFLSALLPMEILMKAENSMQKSPETMNYPTVLKNDNSQNPSSSSFCIPPNFGYLGDPKRNVRILDIHLMTAQKKTKPNLAARYLVRILFSKETLMSSSVGVNSKGRQPLDPNKMAAIREYLAAVFPNHDLRECGKDWQACISDINALIWHLCFEAKRKLQKTVDNNKDPTNPDRPTSADSNDKRSGSGGESSSRLSQQAAVSETRENGNSQQNFSAFPEGIKEPSTDNSMVSYEILEYLGNPCRNILLPKLVLTIAKQKSCPELSARYLIRNLFTEEILIKSNVYGTLGRGTFALDSNKINALREFLQDIYPACDLSETGRDWKLCVTAINSCIRSLRYHLRNSTSKSQSPPTTTSFQRIWQAPLAQYPLPRESLWAGLHFSSLAQAGWQVTSGFAATSLAHAPSAPALLPAQLSGVRSSEVGREELSPAPCLGGQNRLPGRQKSSFEDPDEFPGRSAAAKRSGCGDYHHSGPAGRMDPDLGPSPAEAPCLVEKFIFSFGFAQPKGNRNRSKPRQLYSMARGWRSWNLVPKSTFHPGMIKEDFTGEANEGEAYALIVW</sequence>
<dbReference type="AlphaFoldDB" id="A0A8B8SMW1"/>
<dbReference type="KEGG" id="cfr:102516683"/>
<accession>A0A8B8SMW1</accession>
<evidence type="ECO:0000256" key="2">
    <source>
        <dbReference type="ARBA" id="ARBA00023242"/>
    </source>
</evidence>
<dbReference type="Pfam" id="PF10523">
    <property type="entry name" value="BEN"/>
    <property type="match status" value="2"/>
</dbReference>
<dbReference type="GO" id="GO:0005634">
    <property type="term" value="C:nucleus"/>
    <property type="evidence" value="ECO:0007669"/>
    <property type="project" value="UniProtKB-SubCell"/>
</dbReference>
<evidence type="ECO:0000259" key="4">
    <source>
        <dbReference type="PROSITE" id="PS51457"/>
    </source>
</evidence>
<evidence type="ECO:0000256" key="3">
    <source>
        <dbReference type="SAM" id="MobiDB-lite"/>
    </source>
</evidence>
<dbReference type="PANTHER" id="PTHR47305">
    <property type="entry name" value="BEN DOMAIN-CONTAINING PROTEIN 2"/>
    <property type="match status" value="1"/>
</dbReference>
<dbReference type="InterPro" id="IPR018379">
    <property type="entry name" value="BEN_domain"/>
</dbReference>
<proteinExistence type="predicted"/>
<evidence type="ECO:0000313" key="6">
    <source>
        <dbReference type="RefSeq" id="XP_032331541.1"/>
    </source>
</evidence>
<reference evidence="6" key="1">
    <citation type="submission" date="2025-08" db="UniProtKB">
        <authorList>
            <consortium name="RefSeq"/>
        </authorList>
    </citation>
    <scope>IDENTIFICATION</scope>
    <source>
        <tissue evidence="6">Ear skin</tissue>
    </source>
</reference>
<organism evidence="5 6">
    <name type="scientific">Camelus ferus</name>
    <name type="common">Wild bactrian camel</name>
    <name type="synonym">Camelus bactrianus ferus</name>
    <dbReference type="NCBI Taxonomy" id="419612"/>
    <lineage>
        <taxon>Eukaryota</taxon>
        <taxon>Metazoa</taxon>
        <taxon>Chordata</taxon>
        <taxon>Craniata</taxon>
        <taxon>Vertebrata</taxon>
        <taxon>Euteleostomi</taxon>
        <taxon>Mammalia</taxon>
        <taxon>Eutheria</taxon>
        <taxon>Laurasiatheria</taxon>
        <taxon>Artiodactyla</taxon>
        <taxon>Tylopoda</taxon>
        <taxon>Camelidae</taxon>
        <taxon>Camelus</taxon>
    </lineage>
</organism>